<sequence>MTIRETATSRTQRTRARLQTAALELFARQGYEATTVAQIAAAAGVTEMTFYRHFGTKDQLLLDDPYDPLMAGAVAAQPPGLPPVIRAVRGIRAAWRAVPIQDTGPVRDRLAIVAATPSLAAAVRANTAASEAAIGAELAAGGADPREAAIAAAAVMAALMTALLQWGRDGDGTLSAAIERALDVVEAHHD</sequence>
<proteinExistence type="predicted"/>
<dbReference type="PANTHER" id="PTHR30055">
    <property type="entry name" value="HTH-TYPE TRANSCRIPTIONAL REGULATOR RUTR"/>
    <property type="match status" value="1"/>
</dbReference>
<protein>
    <submittedName>
        <fullName evidence="6">Transcriptional regulator, TetR family</fullName>
    </submittedName>
</protein>
<dbReference type="GO" id="GO:0003700">
    <property type="term" value="F:DNA-binding transcription factor activity"/>
    <property type="evidence" value="ECO:0007669"/>
    <property type="project" value="TreeGrafter"/>
</dbReference>
<feature type="DNA-binding region" description="H-T-H motif" evidence="4">
    <location>
        <begin position="35"/>
        <end position="54"/>
    </location>
</feature>
<dbReference type="PRINTS" id="PR00455">
    <property type="entry name" value="HTHTETR"/>
</dbReference>
<keyword evidence="7" id="KW-1185">Reference proteome</keyword>
<evidence type="ECO:0000256" key="1">
    <source>
        <dbReference type="ARBA" id="ARBA00023015"/>
    </source>
</evidence>
<evidence type="ECO:0000313" key="7">
    <source>
        <dbReference type="Proteomes" id="UP000002218"/>
    </source>
</evidence>
<evidence type="ECO:0000256" key="3">
    <source>
        <dbReference type="ARBA" id="ARBA00023163"/>
    </source>
</evidence>
<reference evidence="7" key="1">
    <citation type="submission" date="2009-09" db="EMBL/GenBank/DDBJ databases">
        <title>The complete genome of Nakamurella multipartita DSM 44233.</title>
        <authorList>
            <consortium name="US DOE Joint Genome Institute (JGI-PGF)"/>
            <person name="Lucas S."/>
            <person name="Copeland A."/>
            <person name="Lapidus A."/>
            <person name="Glavina del Rio T."/>
            <person name="Dalin E."/>
            <person name="Tice H."/>
            <person name="Bruce D."/>
            <person name="Goodwin L."/>
            <person name="Pitluck S."/>
            <person name="Kyrpides N."/>
            <person name="Mavromatis K."/>
            <person name="Ivanova N."/>
            <person name="Ovchinnikova G."/>
            <person name="Sims D."/>
            <person name="Meincke L."/>
            <person name="Brettin T."/>
            <person name="Detter J.C."/>
            <person name="Han C."/>
            <person name="Larimer F."/>
            <person name="Land M."/>
            <person name="Hauser L."/>
            <person name="Markowitz V."/>
            <person name="Cheng J.-F."/>
            <person name="Hugenholtz P."/>
            <person name="Woyke T."/>
            <person name="Wu D."/>
            <person name="Klenk H.-P."/>
            <person name="Eisen J.A."/>
        </authorList>
    </citation>
    <scope>NUCLEOTIDE SEQUENCE [LARGE SCALE GENOMIC DNA]</scope>
    <source>
        <strain evidence="7">ATCC 700099 / DSM 44233 / CIP 104796 / JCM 9543 / NBRC 105858 / Y-104</strain>
    </source>
</reference>
<dbReference type="STRING" id="479431.Namu_1291"/>
<dbReference type="Pfam" id="PF00440">
    <property type="entry name" value="TetR_N"/>
    <property type="match status" value="1"/>
</dbReference>
<dbReference type="KEGG" id="nml:Namu_1291"/>
<reference evidence="6 7" key="2">
    <citation type="journal article" date="2010" name="Stand. Genomic Sci.">
        <title>Complete genome sequence of Nakamurella multipartita type strain (Y-104).</title>
        <authorList>
            <person name="Tice H."/>
            <person name="Mayilraj S."/>
            <person name="Sims D."/>
            <person name="Lapidus A."/>
            <person name="Nolan M."/>
            <person name="Lucas S."/>
            <person name="Glavina Del Rio T."/>
            <person name="Copeland A."/>
            <person name="Cheng J.F."/>
            <person name="Meincke L."/>
            <person name="Bruce D."/>
            <person name="Goodwin L."/>
            <person name="Pitluck S."/>
            <person name="Ivanova N."/>
            <person name="Mavromatis K."/>
            <person name="Ovchinnikova G."/>
            <person name="Pati A."/>
            <person name="Chen A."/>
            <person name="Palaniappan K."/>
            <person name="Land M."/>
            <person name="Hauser L."/>
            <person name="Chang Y.J."/>
            <person name="Jeffries C.D."/>
            <person name="Detter J.C."/>
            <person name="Brettin T."/>
            <person name="Rohde M."/>
            <person name="Goker M."/>
            <person name="Bristow J."/>
            <person name="Eisen J.A."/>
            <person name="Markowitz V."/>
            <person name="Hugenholtz P."/>
            <person name="Kyrpides N.C."/>
            <person name="Klenk H.P."/>
            <person name="Chen F."/>
        </authorList>
    </citation>
    <scope>NUCLEOTIDE SEQUENCE [LARGE SCALE GENOMIC DNA]</scope>
    <source>
        <strain evidence="7">ATCC 700099 / DSM 44233 / CIP 104796 / JCM 9543 / NBRC 105858 / Y-104</strain>
    </source>
</reference>
<feature type="domain" description="HTH tetR-type" evidence="5">
    <location>
        <begin position="12"/>
        <end position="72"/>
    </location>
</feature>
<dbReference type="Gene3D" id="1.10.10.60">
    <property type="entry name" value="Homeodomain-like"/>
    <property type="match status" value="1"/>
</dbReference>
<accession>C8XDN0</accession>
<dbReference type="OrthoDB" id="4746440at2"/>
<dbReference type="Gene3D" id="1.10.357.10">
    <property type="entry name" value="Tetracycline Repressor, domain 2"/>
    <property type="match status" value="1"/>
</dbReference>
<dbReference type="InterPro" id="IPR009057">
    <property type="entry name" value="Homeodomain-like_sf"/>
</dbReference>
<dbReference type="InterPro" id="IPR001647">
    <property type="entry name" value="HTH_TetR"/>
</dbReference>
<dbReference type="InterPro" id="IPR041347">
    <property type="entry name" value="MftR_C"/>
</dbReference>
<dbReference type="SUPFAM" id="SSF46689">
    <property type="entry name" value="Homeodomain-like"/>
    <property type="match status" value="1"/>
</dbReference>
<dbReference type="InterPro" id="IPR050109">
    <property type="entry name" value="HTH-type_TetR-like_transc_reg"/>
</dbReference>
<keyword evidence="2 4" id="KW-0238">DNA-binding</keyword>
<evidence type="ECO:0000313" key="6">
    <source>
        <dbReference type="EMBL" id="ACV77694.1"/>
    </source>
</evidence>
<dbReference type="EMBL" id="CP001737">
    <property type="protein sequence ID" value="ACV77694.1"/>
    <property type="molecule type" value="Genomic_DNA"/>
</dbReference>
<dbReference type="FunCoup" id="C8XDN0">
    <property type="interactions" value="1"/>
</dbReference>
<dbReference type="AlphaFoldDB" id="C8XDN0"/>
<name>C8XDN0_NAKMY</name>
<evidence type="ECO:0000256" key="2">
    <source>
        <dbReference type="ARBA" id="ARBA00023125"/>
    </source>
</evidence>
<dbReference type="PANTHER" id="PTHR30055:SF238">
    <property type="entry name" value="MYCOFACTOCIN BIOSYNTHESIS TRANSCRIPTIONAL REGULATOR MFTR-RELATED"/>
    <property type="match status" value="1"/>
</dbReference>
<keyword evidence="1" id="KW-0805">Transcription regulation</keyword>
<dbReference type="GO" id="GO:0000976">
    <property type="term" value="F:transcription cis-regulatory region binding"/>
    <property type="evidence" value="ECO:0007669"/>
    <property type="project" value="TreeGrafter"/>
</dbReference>
<organism evidence="6 7">
    <name type="scientific">Nakamurella multipartita (strain ATCC 700099 / DSM 44233 / CIP 104796 / JCM 9543 / NBRC 105858 / Y-104)</name>
    <name type="common">Microsphaera multipartita</name>
    <dbReference type="NCBI Taxonomy" id="479431"/>
    <lineage>
        <taxon>Bacteria</taxon>
        <taxon>Bacillati</taxon>
        <taxon>Actinomycetota</taxon>
        <taxon>Actinomycetes</taxon>
        <taxon>Nakamurellales</taxon>
        <taxon>Nakamurellaceae</taxon>
        <taxon>Nakamurella</taxon>
    </lineage>
</organism>
<evidence type="ECO:0000259" key="5">
    <source>
        <dbReference type="PROSITE" id="PS50977"/>
    </source>
</evidence>
<dbReference type="InParanoid" id="C8XDN0"/>
<dbReference type="Pfam" id="PF17754">
    <property type="entry name" value="TetR_C_14"/>
    <property type="match status" value="1"/>
</dbReference>
<evidence type="ECO:0000256" key="4">
    <source>
        <dbReference type="PROSITE-ProRule" id="PRU00335"/>
    </source>
</evidence>
<keyword evidence="3" id="KW-0804">Transcription</keyword>
<gene>
    <name evidence="6" type="ordered locus">Namu_1291</name>
</gene>
<dbReference type="Proteomes" id="UP000002218">
    <property type="component" value="Chromosome"/>
</dbReference>
<dbReference type="RefSeq" id="WP_015746602.1">
    <property type="nucleotide sequence ID" value="NC_013235.1"/>
</dbReference>
<dbReference type="eggNOG" id="COG1309">
    <property type="taxonomic scope" value="Bacteria"/>
</dbReference>
<dbReference type="HOGENOM" id="CLU_069356_2_2_11"/>
<dbReference type="PROSITE" id="PS50977">
    <property type="entry name" value="HTH_TETR_2"/>
    <property type="match status" value="1"/>
</dbReference>